<dbReference type="PANTHER" id="PTHR43796">
    <property type="entry name" value="CARBOXYNORSPERMIDINE SYNTHASE"/>
    <property type="match status" value="1"/>
</dbReference>
<dbReference type="PANTHER" id="PTHR43796:SF2">
    <property type="entry name" value="CARBOXYNORSPERMIDINE SYNTHASE"/>
    <property type="match status" value="1"/>
</dbReference>
<organism evidence="2">
    <name type="scientific">marine sediment metagenome</name>
    <dbReference type="NCBI Taxonomy" id="412755"/>
    <lineage>
        <taxon>unclassified sequences</taxon>
        <taxon>metagenomes</taxon>
        <taxon>ecological metagenomes</taxon>
    </lineage>
</organism>
<dbReference type="InterPro" id="IPR036291">
    <property type="entry name" value="NAD(P)-bd_dom_sf"/>
</dbReference>
<reference evidence="2" key="1">
    <citation type="journal article" date="2014" name="Front. Microbiol.">
        <title>High frequency of phylogenetically diverse reductive dehalogenase-homologous genes in deep subseafloor sedimentary metagenomes.</title>
        <authorList>
            <person name="Kawai M."/>
            <person name="Futagami T."/>
            <person name="Toyoda A."/>
            <person name="Takaki Y."/>
            <person name="Nishi S."/>
            <person name="Hori S."/>
            <person name="Arai W."/>
            <person name="Tsubouchi T."/>
            <person name="Morono Y."/>
            <person name="Uchiyama I."/>
            <person name="Ito T."/>
            <person name="Fujiyama A."/>
            <person name="Inagaki F."/>
            <person name="Takami H."/>
        </authorList>
    </citation>
    <scope>NUCLEOTIDE SEQUENCE</scope>
    <source>
        <strain evidence="2">Expedition CK06-06</strain>
    </source>
</reference>
<sequence>MKIAVIGGGGAMARTIIRDLSECLDVKEILVADYQEKKAKEYAASFQDSRIKGSFVDAYKIKETANLIKGYDAVINSAQYYINISVMKACLEAGCHYNDLGGLFHTTRKQLELFGDFKRAGLTAMLGIGCAPGITNVLAGYAYQQLDEVEVVHLSDAAVDMTDMKGIDVFAPAYSIRTIMEEYSGEPVEFINGEYKTLPPLSGAEEIVFPEPIGRRICFHTLHSEPATIPASFKDKGIKEVTWKLGLGPEFHERTKFLASAGFASKESIKVQGVEVAPVEVLTAVVDRQVKEKLEGKG</sequence>
<dbReference type="Gene3D" id="3.40.50.720">
    <property type="entry name" value="NAD(P)-binding Rossmann-like Domain"/>
    <property type="match status" value="1"/>
</dbReference>
<dbReference type="SUPFAM" id="SSF51735">
    <property type="entry name" value="NAD(P)-binding Rossmann-fold domains"/>
    <property type="match status" value="1"/>
</dbReference>
<feature type="domain" description="Saccharopine dehydrogenase NADP binding" evidence="1">
    <location>
        <begin position="3"/>
        <end position="125"/>
    </location>
</feature>
<proteinExistence type="predicted"/>
<evidence type="ECO:0000313" key="2">
    <source>
        <dbReference type="EMBL" id="GAH31282.1"/>
    </source>
</evidence>
<gene>
    <name evidence="2" type="ORF">S03H2_03970</name>
</gene>
<accession>X1EF77</accession>
<dbReference type="InterPro" id="IPR005097">
    <property type="entry name" value="Sacchrp_dh_NADP-bd"/>
</dbReference>
<feature type="non-terminal residue" evidence="2">
    <location>
        <position position="298"/>
    </location>
</feature>
<dbReference type="Pfam" id="PF03435">
    <property type="entry name" value="Sacchrp_dh_NADP"/>
    <property type="match status" value="1"/>
</dbReference>
<comment type="caution">
    <text evidence="2">The sequence shown here is derived from an EMBL/GenBank/DDBJ whole genome shotgun (WGS) entry which is preliminary data.</text>
</comment>
<dbReference type="AlphaFoldDB" id="X1EF77"/>
<dbReference type="EMBL" id="BARU01001525">
    <property type="protein sequence ID" value="GAH31282.1"/>
    <property type="molecule type" value="Genomic_DNA"/>
</dbReference>
<evidence type="ECO:0000259" key="1">
    <source>
        <dbReference type="Pfam" id="PF03435"/>
    </source>
</evidence>
<name>X1EF77_9ZZZZ</name>
<dbReference type="Gene3D" id="3.30.360.10">
    <property type="entry name" value="Dihydrodipicolinate Reductase, domain 2"/>
    <property type="match status" value="1"/>
</dbReference>
<protein>
    <recommendedName>
        <fullName evidence="1">Saccharopine dehydrogenase NADP binding domain-containing protein</fullName>
    </recommendedName>
</protein>